<dbReference type="Proteomes" id="UP001590951">
    <property type="component" value="Unassembled WGS sequence"/>
</dbReference>
<proteinExistence type="predicted"/>
<accession>A0ABR4B264</accession>
<reference evidence="2 3" key="1">
    <citation type="submission" date="2024-09" db="EMBL/GenBank/DDBJ databases">
        <title>Rethinking Asexuality: The Enigmatic Case of Functional Sexual Genes in Lepraria (Stereocaulaceae).</title>
        <authorList>
            <person name="Doellman M."/>
            <person name="Sun Y."/>
            <person name="Barcenas-Pena A."/>
            <person name="Lumbsch H.T."/>
            <person name="Grewe F."/>
        </authorList>
    </citation>
    <scope>NUCLEOTIDE SEQUENCE [LARGE SCALE GENOMIC DNA]</scope>
    <source>
        <strain evidence="2 3">Grewe 0041</strain>
    </source>
</reference>
<organism evidence="2 3">
    <name type="scientific">Lepraria finkii</name>
    <dbReference type="NCBI Taxonomy" id="1340010"/>
    <lineage>
        <taxon>Eukaryota</taxon>
        <taxon>Fungi</taxon>
        <taxon>Dikarya</taxon>
        <taxon>Ascomycota</taxon>
        <taxon>Pezizomycotina</taxon>
        <taxon>Lecanoromycetes</taxon>
        <taxon>OSLEUM clade</taxon>
        <taxon>Lecanoromycetidae</taxon>
        <taxon>Lecanorales</taxon>
        <taxon>Lecanorineae</taxon>
        <taxon>Stereocaulaceae</taxon>
        <taxon>Lepraria</taxon>
    </lineage>
</organism>
<evidence type="ECO:0000313" key="2">
    <source>
        <dbReference type="EMBL" id="KAL2051997.1"/>
    </source>
</evidence>
<dbReference type="Gene3D" id="3.40.50.1820">
    <property type="entry name" value="alpha/beta hydrolase"/>
    <property type="match status" value="1"/>
</dbReference>
<dbReference type="InterPro" id="IPR029058">
    <property type="entry name" value="AB_hydrolase_fold"/>
</dbReference>
<protein>
    <recommendedName>
        <fullName evidence="1">Serine aminopeptidase S33 domain-containing protein</fullName>
    </recommendedName>
</protein>
<dbReference type="SUPFAM" id="SSF53474">
    <property type="entry name" value="alpha/beta-Hydrolases"/>
    <property type="match status" value="1"/>
</dbReference>
<dbReference type="PANTHER" id="PTHR43798">
    <property type="entry name" value="MONOACYLGLYCEROL LIPASE"/>
    <property type="match status" value="1"/>
</dbReference>
<evidence type="ECO:0000313" key="3">
    <source>
        <dbReference type="Proteomes" id="UP001590951"/>
    </source>
</evidence>
<name>A0ABR4B264_9LECA</name>
<comment type="caution">
    <text evidence="2">The sequence shown here is derived from an EMBL/GenBank/DDBJ whole genome shotgun (WGS) entry which is preliminary data.</text>
</comment>
<dbReference type="PRINTS" id="PR00111">
    <property type="entry name" value="ABHYDROLASE"/>
</dbReference>
<keyword evidence="3" id="KW-1185">Reference proteome</keyword>
<sequence>MKFCRPLISAAGLSEFHIYILYDLEGHGFTPTKASSVVTMDSLVSDLAGIPASPKYDIKSTNLVSHSLGGLTAISFALAHPSLVKKLILIGPGSSTPPAAAGKATLKRAAAVRASGMQASGVAEAVSNAATSETTKK</sequence>
<dbReference type="InterPro" id="IPR022742">
    <property type="entry name" value="Hydrolase_4"/>
</dbReference>
<dbReference type="InterPro" id="IPR000073">
    <property type="entry name" value="AB_hydrolase_1"/>
</dbReference>
<dbReference type="EMBL" id="JBHFEH010000030">
    <property type="protein sequence ID" value="KAL2051997.1"/>
    <property type="molecule type" value="Genomic_DNA"/>
</dbReference>
<evidence type="ECO:0000259" key="1">
    <source>
        <dbReference type="Pfam" id="PF12146"/>
    </source>
</evidence>
<dbReference type="InterPro" id="IPR050266">
    <property type="entry name" value="AB_hydrolase_sf"/>
</dbReference>
<dbReference type="Pfam" id="PF12146">
    <property type="entry name" value="Hydrolase_4"/>
    <property type="match status" value="1"/>
</dbReference>
<dbReference type="PANTHER" id="PTHR43798:SF33">
    <property type="entry name" value="HYDROLASE, PUTATIVE (AFU_ORTHOLOGUE AFUA_2G14860)-RELATED"/>
    <property type="match status" value="1"/>
</dbReference>
<gene>
    <name evidence="2" type="ORF">ABVK25_007689</name>
</gene>
<feature type="domain" description="Serine aminopeptidase S33" evidence="1">
    <location>
        <begin position="21"/>
        <end position="122"/>
    </location>
</feature>